<evidence type="ECO:0000259" key="5">
    <source>
        <dbReference type="PROSITE" id="PS51206"/>
    </source>
</evidence>
<proteinExistence type="predicted"/>
<protein>
    <submittedName>
        <fullName evidence="6">Phage/plasmid primase, P4 family</fullName>
    </submittedName>
</protein>
<dbReference type="EMBL" id="JBHSNA010000015">
    <property type="protein sequence ID" value="MFC5567490.1"/>
    <property type="molecule type" value="Genomic_DNA"/>
</dbReference>
<dbReference type="Pfam" id="PF08706">
    <property type="entry name" value="D5_N"/>
    <property type="match status" value="1"/>
</dbReference>
<organism evidence="6 7">
    <name type="scientific">Rubellimicrobium aerolatum</name>
    <dbReference type="NCBI Taxonomy" id="490979"/>
    <lineage>
        <taxon>Bacteria</taxon>
        <taxon>Pseudomonadati</taxon>
        <taxon>Pseudomonadota</taxon>
        <taxon>Alphaproteobacteria</taxon>
        <taxon>Rhodobacterales</taxon>
        <taxon>Roseobacteraceae</taxon>
        <taxon>Rubellimicrobium</taxon>
    </lineage>
</organism>
<dbReference type="NCBIfam" id="TIGR01613">
    <property type="entry name" value="primase_Cterm"/>
    <property type="match status" value="1"/>
</dbReference>
<evidence type="ECO:0000256" key="1">
    <source>
        <dbReference type="ARBA" id="ARBA00022741"/>
    </source>
</evidence>
<evidence type="ECO:0000313" key="7">
    <source>
        <dbReference type="Proteomes" id="UP001596056"/>
    </source>
</evidence>
<dbReference type="SMART" id="SM00885">
    <property type="entry name" value="D5_N"/>
    <property type="match status" value="1"/>
</dbReference>
<gene>
    <name evidence="6" type="ORF">ACFPOC_13840</name>
</gene>
<dbReference type="PANTHER" id="PTHR35372">
    <property type="entry name" value="ATP BINDING PROTEIN-RELATED"/>
    <property type="match status" value="1"/>
</dbReference>
<evidence type="ECO:0000313" key="6">
    <source>
        <dbReference type="EMBL" id="MFC5567490.1"/>
    </source>
</evidence>
<reference evidence="7" key="1">
    <citation type="journal article" date="2019" name="Int. J. Syst. Evol. Microbiol.">
        <title>The Global Catalogue of Microorganisms (GCM) 10K type strain sequencing project: providing services to taxonomists for standard genome sequencing and annotation.</title>
        <authorList>
            <consortium name="The Broad Institute Genomics Platform"/>
            <consortium name="The Broad Institute Genome Sequencing Center for Infectious Disease"/>
            <person name="Wu L."/>
            <person name="Ma J."/>
        </authorList>
    </citation>
    <scope>NUCLEOTIDE SEQUENCE [LARGE SCALE GENOMIC DNA]</scope>
    <source>
        <strain evidence="7">KACC 11588</strain>
    </source>
</reference>
<evidence type="ECO:0000256" key="4">
    <source>
        <dbReference type="SAM" id="MobiDB-lite"/>
    </source>
</evidence>
<evidence type="ECO:0000256" key="3">
    <source>
        <dbReference type="ARBA" id="ARBA00022840"/>
    </source>
</evidence>
<dbReference type="InterPro" id="IPR045455">
    <property type="entry name" value="NrS-1_pol-like_helicase"/>
</dbReference>
<feature type="domain" description="SF3 helicase" evidence="5">
    <location>
        <begin position="312"/>
        <end position="473"/>
    </location>
</feature>
<sequence length="637" mass="69549">MIPAEDLQARLQETFGAAITVEDIDMGGVPVAGDGAGDAGSDDQDTGGELPPPDFDGPDGPPDPQGGPDGDGDQGPEDPVALAAKQPLNDVGNGRRFAIHHGRDLMYVAQLDRWFVWAGTHYAEDEKALRVLERAQTMHELIALEERHVDVAGVVSVLIAREGKLRAREEELILLPEGQRPEGYEAELKQVTGELEKARKRLAKHKAVAGHLKAFALASGNGDKIKNMIDQSRTRLSVPIGDLDSNPLELNTLSGLLRFRVEVEGGRKRAEVEVLAHDRARRITKLAPFAYDPDAACDLWVAFLERVLPDLAMRQFVQRWLGLNALGLKSSKMAIFYGDGANGKSVLVDTIARLLGNYAATMKIETITGDNKRGGADATPDLIPLINARLVRTSEPEKGVALQEGIVKAMTGGEPIPVRPNYGSQIEIDPFFKITMGSNYKPEISGTDMGIWRRILLVPFSVTIPESEQDERFVEKLLSREGAGIMAWLVQGALMVLEQGLAPPASVQEATGEYREDSDPLNAFLMMACEVTGDAGDVIQSREMVDAINYYFIERGWNTRQPTSLTKQVATKSRVWKHPHTGKRFDKGKSSLSQYEGIRLARDFAARFRAAPRDRDGRPVGVAASASAAPPDPLNDF</sequence>
<keyword evidence="3" id="KW-0067">ATP-binding</keyword>
<dbReference type="InterPro" id="IPR014015">
    <property type="entry name" value="Helicase_SF3_DNA-vir"/>
</dbReference>
<keyword evidence="1" id="KW-0547">Nucleotide-binding</keyword>
<dbReference type="Pfam" id="PF19263">
    <property type="entry name" value="DUF5906"/>
    <property type="match status" value="1"/>
</dbReference>
<dbReference type="Gene3D" id="3.40.50.300">
    <property type="entry name" value="P-loop containing nucleotide triphosphate hydrolases"/>
    <property type="match status" value="1"/>
</dbReference>
<name>A0ABW0SEW3_9RHOB</name>
<dbReference type="RefSeq" id="WP_209841023.1">
    <property type="nucleotide sequence ID" value="NZ_JAGGJP010000009.1"/>
</dbReference>
<accession>A0ABW0SEW3</accession>
<dbReference type="InterPro" id="IPR051620">
    <property type="entry name" value="ORF904-like_C"/>
</dbReference>
<feature type="compositionally biased region" description="Pro residues" evidence="4">
    <location>
        <begin position="50"/>
        <end position="65"/>
    </location>
</feature>
<comment type="caution">
    <text evidence="6">The sequence shown here is derived from an EMBL/GenBank/DDBJ whole genome shotgun (WGS) entry which is preliminary data.</text>
</comment>
<keyword evidence="2" id="KW-0378">Hydrolase</keyword>
<feature type="region of interest" description="Disordered" evidence="4">
    <location>
        <begin position="612"/>
        <end position="637"/>
    </location>
</feature>
<feature type="region of interest" description="Disordered" evidence="4">
    <location>
        <begin position="27"/>
        <end position="80"/>
    </location>
</feature>
<dbReference type="InterPro" id="IPR006500">
    <property type="entry name" value="Helicase_put_C_phage/plasmid"/>
</dbReference>
<evidence type="ECO:0000256" key="2">
    <source>
        <dbReference type="ARBA" id="ARBA00022801"/>
    </source>
</evidence>
<dbReference type="SUPFAM" id="SSF52540">
    <property type="entry name" value="P-loop containing nucleoside triphosphate hydrolases"/>
    <property type="match status" value="1"/>
</dbReference>
<dbReference type="PANTHER" id="PTHR35372:SF2">
    <property type="entry name" value="SF3 HELICASE DOMAIN-CONTAINING PROTEIN"/>
    <property type="match status" value="1"/>
</dbReference>
<keyword evidence="7" id="KW-1185">Reference proteome</keyword>
<dbReference type="InterPro" id="IPR027417">
    <property type="entry name" value="P-loop_NTPase"/>
</dbReference>
<dbReference type="PROSITE" id="PS51206">
    <property type="entry name" value="SF3_HELICASE_1"/>
    <property type="match status" value="1"/>
</dbReference>
<dbReference type="Proteomes" id="UP001596056">
    <property type="component" value="Unassembled WGS sequence"/>
</dbReference>
<dbReference type="InterPro" id="IPR014818">
    <property type="entry name" value="Phage/plasmid_primase_P4_C"/>
</dbReference>